<dbReference type="Pfam" id="PF00156">
    <property type="entry name" value="Pribosyltran"/>
    <property type="match status" value="1"/>
</dbReference>
<dbReference type="NCBIfam" id="TIGR01251">
    <property type="entry name" value="ribP_PPkin"/>
    <property type="match status" value="1"/>
</dbReference>
<name>A0ABT5R1Q5_9GAMM</name>
<evidence type="ECO:0000256" key="2">
    <source>
        <dbReference type="RuleBase" id="RU004324"/>
    </source>
</evidence>
<dbReference type="SMART" id="SM01400">
    <property type="entry name" value="Pribosyltran_N"/>
    <property type="match status" value="1"/>
</dbReference>
<protein>
    <submittedName>
        <fullName evidence="5">Ribose-phosphate diphosphokinase</fullName>
        <ecNumber evidence="5">2.7.6.1</ecNumber>
    </submittedName>
</protein>
<evidence type="ECO:0000256" key="1">
    <source>
        <dbReference type="ARBA" id="ARBA00022727"/>
    </source>
</evidence>
<dbReference type="Gene3D" id="3.40.50.2020">
    <property type="match status" value="2"/>
</dbReference>
<keyword evidence="5" id="KW-0808">Transferase</keyword>
<dbReference type="EMBL" id="JAJUBC010000015">
    <property type="protein sequence ID" value="MDD1794207.1"/>
    <property type="molecule type" value="Genomic_DNA"/>
</dbReference>
<reference evidence="5" key="1">
    <citation type="submission" date="2021-12" db="EMBL/GenBank/DDBJ databases">
        <title>Enterovibrio ZSDZ35 sp. nov. and Enterovibrio ZSDZ42 sp. nov., isolated from coastal seawater in Qingdao.</title>
        <authorList>
            <person name="Zhang P."/>
        </authorList>
    </citation>
    <scope>NUCLEOTIDE SEQUENCE</scope>
    <source>
        <strain evidence="5">ZSDZ42</strain>
    </source>
</reference>
<organism evidence="5 6">
    <name type="scientific">Enterovibrio gelatinilyticus</name>
    <dbReference type="NCBI Taxonomy" id="2899819"/>
    <lineage>
        <taxon>Bacteria</taxon>
        <taxon>Pseudomonadati</taxon>
        <taxon>Pseudomonadota</taxon>
        <taxon>Gammaproteobacteria</taxon>
        <taxon>Vibrionales</taxon>
        <taxon>Vibrionaceae</taxon>
        <taxon>Enterovibrio</taxon>
    </lineage>
</organism>
<dbReference type="RefSeq" id="WP_274165041.1">
    <property type="nucleotide sequence ID" value="NZ_JAJUBC010000015.1"/>
</dbReference>
<dbReference type="InterPro" id="IPR000836">
    <property type="entry name" value="PRTase_dom"/>
</dbReference>
<dbReference type="PANTHER" id="PTHR10210">
    <property type="entry name" value="RIBOSE-PHOSPHATE DIPHOSPHOKINASE FAMILY MEMBER"/>
    <property type="match status" value="1"/>
</dbReference>
<sequence length="291" mass="32068">MTTFKINTQGYKSEASFQSFTFSGGEEHIRFDPIELSDVAVFEIQERLTDSSQVIRLMMMVDALKRLSNGKIPIELVIPYFPYARQDRVCVEGEALSASVMARLINSLELSKVTIWDAHSDVTPALLNNVVNIPQTELIKKSEVLSRSLSRGDITLISPDAGASKKTSNIAEAFGGETNVIQAQKVRNLKSGEIVKTEVLGNVEGKRVLIVDDICDGGRTFIELAKVLKQQGATDVSLFVTHGIFSQGIDVFHGLIDAIYTTDSFRTAEEYSNISTQSNANNRTQLTVIEM</sequence>
<feature type="domain" description="Phosphoribosyltransferase" evidence="3">
    <location>
        <begin position="145"/>
        <end position="241"/>
    </location>
</feature>
<comment type="caution">
    <text evidence="5">The sequence shown here is derived from an EMBL/GenBank/DDBJ whole genome shotgun (WGS) entry which is preliminary data.</text>
</comment>
<dbReference type="InterPro" id="IPR029057">
    <property type="entry name" value="PRTase-like"/>
</dbReference>
<dbReference type="CDD" id="cd06223">
    <property type="entry name" value="PRTases_typeI"/>
    <property type="match status" value="1"/>
</dbReference>
<comment type="similarity">
    <text evidence="2">Belongs to the ribose-phosphate pyrophosphokinase family.</text>
</comment>
<dbReference type="EC" id="2.7.6.1" evidence="5"/>
<dbReference type="Proteomes" id="UP001149400">
    <property type="component" value="Unassembled WGS sequence"/>
</dbReference>
<dbReference type="PANTHER" id="PTHR10210:SF41">
    <property type="entry name" value="RIBOSE-PHOSPHATE PYROPHOSPHOKINASE 1, CHLOROPLASTIC"/>
    <property type="match status" value="1"/>
</dbReference>
<keyword evidence="6" id="KW-1185">Reference proteome</keyword>
<evidence type="ECO:0000259" key="4">
    <source>
        <dbReference type="Pfam" id="PF13793"/>
    </source>
</evidence>
<dbReference type="Pfam" id="PF13793">
    <property type="entry name" value="Pribosyltran_N"/>
    <property type="match status" value="1"/>
</dbReference>
<dbReference type="InterPro" id="IPR005946">
    <property type="entry name" value="Rib-P_diPkinase"/>
</dbReference>
<dbReference type="GO" id="GO:0004749">
    <property type="term" value="F:ribose phosphate diphosphokinase activity"/>
    <property type="evidence" value="ECO:0007669"/>
    <property type="project" value="UniProtKB-EC"/>
</dbReference>
<evidence type="ECO:0000259" key="3">
    <source>
        <dbReference type="Pfam" id="PF00156"/>
    </source>
</evidence>
<feature type="domain" description="Ribose-phosphate pyrophosphokinase N-terminal" evidence="4">
    <location>
        <begin position="18"/>
        <end position="107"/>
    </location>
</feature>
<evidence type="ECO:0000313" key="6">
    <source>
        <dbReference type="Proteomes" id="UP001149400"/>
    </source>
</evidence>
<gene>
    <name evidence="5" type="primary">prs</name>
    <name evidence="5" type="ORF">LRP50_13785</name>
</gene>
<dbReference type="SUPFAM" id="SSF53271">
    <property type="entry name" value="PRTase-like"/>
    <property type="match status" value="1"/>
</dbReference>
<keyword evidence="1 2" id="KW-0545">Nucleotide biosynthesis</keyword>
<evidence type="ECO:0000313" key="5">
    <source>
        <dbReference type="EMBL" id="MDD1794207.1"/>
    </source>
</evidence>
<proteinExistence type="inferred from homology"/>
<accession>A0ABT5R1Q5</accession>
<dbReference type="InterPro" id="IPR029099">
    <property type="entry name" value="Pribosyltran_N"/>
</dbReference>